<accession>A0A2N6QTQ5</accession>
<dbReference type="Proteomes" id="UP000235564">
    <property type="component" value="Unassembled WGS sequence"/>
</dbReference>
<reference evidence="1 2" key="1">
    <citation type="submission" date="2017-09" db="EMBL/GenBank/DDBJ databases">
        <title>Bacterial strain isolated from the female urinary microbiota.</title>
        <authorList>
            <person name="Thomas-White K."/>
            <person name="Kumar N."/>
            <person name="Forster S."/>
            <person name="Putonti C."/>
            <person name="Lawley T."/>
            <person name="Wolfe A.J."/>
        </authorList>
    </citation>
    <scope>NUCLEOTIDE SEQUENCE [LARGE SCALE GENOMIC DNA]</scope>
    <source>
        <strain evidence="1 2">UMB0536</strain>
    </source>
</reference>
<evidence type="ECO:0000313" key="1">
    <source>
        <dbReference type="EMBL" id="PMC25432.1"/>
    </source>
</evidence>
<name>A0A2N6QTQ5_9BACT</name>
<organism evidence="1 2">
    <name type="scientific">Hoylesella buccalis</name>
    <dbReference type="NCBI Taxonomy" id="28127"/>
    <lineage>
        <taxon>Bacteria</taxon>
        <taxon>Pseudomonadati</taxon>
        <taxon>Bacteroidota</taxon>
        <taxon>Bacteroidia</taxon>
        <taxon>Bacteroidales</taxon>
        <taxon>Prevotellaceae</taxon>
        <taxon>Hoylesella</taxon>
    </lineage>
</organism>
<sequence>MKELQQIKRLMDEMDIIISNYAELTTDTSEQKKFEELCVQVKQMLFAQAQEGLHDYLFTPNA</sequence>
<dbReference type="EMBL" id="PNGJ01000001">
    <property type="protein sequence ID" value="PMC25432.1"/>
    <property type="molecule type" value="Genomic_DNA"/>
</dbReference>
<gene>
    <name evidence="1" type="ORF">CJ231_01140</name>
</gene>
<comment type="caution">
    <text evidence="1">The sequence shown here is derived from an EMBL/GenBank/DDBJ whole genome shotgun (WGS) entry which is preliminary data.</text>
</comment>
<protein>
    <submittedName>
        <fullName evidence="1">Uncharacterized protein</fullName>
    </submittedName>
</protein>
<dbReference type="RefSeq" id="WP_102696357.1">
    <property type="nucleotide sequence ID" value="NZ_PNGJ01000001.1"/>
</dbReference>
<evidence type="ECO:0000313" key="2">
    <source>
        <dbReference type="Proteomes" id="UP000235564"/>
    </source>
</evidence>
<dbReference type="AlphaFoldDB" id="A0A2N6QTQ5"/>
<proteinExistence type="predicted"/>